<comment type="subcellular location">
    <subcellularLocation>
        <location evidence="3">Secreted</location>
    </subcellularLocation>
    <subcellularLocation>
        <location evidence="3">Bacterial flagellum</location>
    </subcellularLocation>
</comment>
<keyword evidence="6" id="KW-0282">Flagellum</keyword>
<dbReference type="InterPro" id="IPR046358">
    <property type="entry name" value="Flagellin_C"/>
</dbReference>
<evidence type="ECO:0000256" key="2">
    <source>
        <dbReference type="ARBA" id="ARBA00023143"/>
    </source>
</evidence>
<dbReference type="SUPFAM" id="SSF64518">
    <property type="entry name" value="Phase 1 flagellin"/>
    <property type="match status" value="1"/>
</dbReference>
<keyword evidence="2 3" id="KW-0975">Bacterial flagellum</keyword>
<keyword evidence="3" id="KW-0964">Secreted</keyword>
<evidence type="ECO:0000259" key="5">
    <source>
        <dbReference type="Pfam" id="PF00700"/>
    </source>
</evidence>
<feature type="domain" description="Flagellin C-terminal" evidence="5">
    <location>
        <begin position="762"/>
        <end position="846"/>
    </location>
</feature>
<evidence type="ECO:0000313" key="7">
    <source>
        <dbReference type="Proteomes" id="UP000002572"/>
    </source>
</evidence>
<evidence type="ECO:0000313" key="6">
    <source>
        <dbReference type="EMBL" id="ADU66286.1"/>
    </source>
</evidence>
<dbReference type="Pfam" id="PF00669">
    <property type="entry name" value="Flagellin_N"/>
    <property type="match status" value="1"/>
</dbReference>
<dbReference type="InterPro" id="IPR001029">
    <property type="entry name" value="Flagellin_N"/>
</dbReference>
<dbReference type="EMBL" id="CP002432">
    <property type="protein sequence ID" value="ADU66286.1"/>
    <property type="molecule type" value="Genomic_DNA"/>
</dbReference>
<gene>
    <name evidence="6" type="ordered locus">Selin_1553</name>
</gene>
<sequence>MGLQTYSNATALGSMNALNMHGSPLKNALERISSGIRINQASDDASGMAISEKMRNQIQGINRAIRNSQDGISLIQTAEGALQETTAILQRMRELSVQAATSSINASDRQEIQREVDQLIAEVDRISSSTEFNTKKLLSGEGTATWRSTDPDRISAIIRDRVVSGNYRIDVEAKVGKNQVLKSNIMVLQPGAYAGDIITSGTLLGDVANNSGVVGIYEADNLRTGTADQRIYKVNVAAASAGAPLIQGMPPEIFSTVGDLGSIMGTYQQPGSQFMITGTEFSDTAVLSSGEMVFSSGINLQAGVHGYLEIEFMAGVTIESGATDVDPQGVRIRFIDVKTGNMGDWAMGTLDRSGFIDLDTNNVNGWRTLTSGGQVPLANIFDNTDPLDNRLYFGDGSTIKTGDKILLSIDAAEHLDGTLTVGGGAIKIDERFMDNGVEREIRGAYYVSYTANGLQHTALSSGNKQILYHLPQLDESTGAISIGSITLDMRPSSTGTMTDSNLAIELRGEGGIASTYTRLKDIQAFQTAEGINTFELPQRIMLYGNSKRTELVLNGNDTIAMMVDKFARAITHKTEGLGINLESVTINKHVADFISRGEAISESQASIEGTFFLRSLFNGLQGEISMVADQRVIDAFNFHELQQSQENEYTVEVFDAHRGTLIGSALVANGIMEGVLQGADILIEGNIGVTASWNSRQQLLEFEANQEKSTTYLNLVDTALVFQVGPNEEQDIVANISQLDARALGIANLVLVTEESAAKAITQVDRAIELVNTERSRLGAIGNRLDHTVNNLSVAEQSLQHSESRIRDTDMANEISTLTSKQVLSEAARAMLAQANQMPRGLIQLLNNQ</sequence>
<dbReference type="Gene3D" id="6.10.10.10">
    <property type="entry name" value="Flagellar export chaperone, C-terminal domain"/>
    <property type="match status" value="1"/>
</dbReference>
<protein>
    <recommendedName>
        <fullName evidence="3">Flagellin</fullName>
    </recommendedName>
</protein>
<dbReference type="RefSeq" id="WP_013506167.1">
    <property type="nucleotide sequence ID" value="NC_014836.1"/>
</dbReference>
<dbReference type="eggNOG" id="COG1344">
    <property type="taxonomic scope" value="Bacteria"/>
</dbReference>
<accession>E6W7B9</accession>
<dbReference type="InParanoid" id="E6W7B9"/>
<dbReference type="GO" id="GO:0005198">
    <property type="term" value="F:structural molecule activity"/>
    <property type="evidence" value="ECO:0007669"/>
    <property type="project" value="UniProtKB-UniRule"/>
</dbReference>
<dbReference type="AlphaFoldDB" id="E6W7B9"/>
<keyword evidence="6" id="KW-0966">Cell projection</keyword>
<name>E6W7B9_DESIS</name>
<dbReference type="PANTHER" id="PTHR42792">
    <property type="entry name" value="FLAGELLIN"/>
    <property type="match status" value="1"/>
</dbReference>
<dbReference type="Pfam" id="PF00700">
    <property type="entry name" value="Flagellin_C"/>
    <property type="match status" value="1"/>
</dbReference>
<dbReference type="GO" id="GO:0005576">
    <property type="term" value="C:extracellular region"/>
    <property type="evidence" value="ECO:0007669"/>
    <property type="project" value="UniProtKB-SubCell"/>
</dbReference>
<evidence type="ECO:0000256" key="3">
    <source>
        <dbReference type="RuleBase" id="RU362073"/>
    </source>
</evidence>
<dbReference type="GO" id="GO:0009288">
    <property type="term" value="C:bacterial-type flagellum"/>
    <property type="evidence" value="ECO:0007669"/>
    <property type="project" value="UniProtKB-SubCell"/>
</dbReference>
<dbReference type="PRINTS" id="PR00207">
    <property type="entry name" value="FLAGELLIN"/>
</dbReference>
<evidence type="ECO:0000259" key="4">
    <source>
        <dbReference type="Pfam" id="PF00669"/>
    </source>
</evidence>
<organism evidence="6 7">
    <name type="scientific">Desulfurispirillum indicum (strain ATCC BAA-1389 / DSM 22839 / S5)</name>
    <dbReference type="NCBI Taxonomy" id="653733"/>
    <lineage>
        <taxon>Bacteria</taxon>
        <taxon>Pseudomonadati</taxon>
        <taxon>Chrysiogenota</taxon>
        <taxon>Chrysiogenia</taxon>
        <taxon>Chrysiogenales</taxon>
        <taxon>Chrysiogenaceae</taxon>
        <taxon>Desulfurispirillum</taxon>
    </lineage>
</organism>
<comment type="function">
    <text evidence="3">Flagellin is the subunit protein which polymerizes to form the filaments of bacterial flagella.</text>
</comment>
<proteinExistence type="inferred from homology"/>
<keyword evidence="6" id="KW-0969">Cilium</keyword>
<keyword evidence="7" id="KW-1185">Reference proteome</keyword>
<reference evidence="6 7" key="1">
    <citation type="submission" date="2010-12" db="EMBL/GenBank/DDBJ databases">
        <title>Complete sequence of Desulfurispirillum indicum S5.</title>
        <authorList>
            <consortium name="US DOE Joint Genome Institute"/>
            <person name="Lucas S."/>
            <person name="Copeland A."/>
            <person name="Lapidus A."/>
            <person name="Cheng J.-F."/>
            <person name="Goodwin L."/>
            <person name="Pitluck S."/>
            <person name="Chertkov O."/>
            <person name="Held B."/>
            <person name="Detter J.C."/>
            <person name="Han C."/>
            <person name="Tapia R."/>
            <person name="Land M."/>
            <person name="Hauser L."/>
            <person name="Kyrpides N."/>
            <person name="Ivanova N."/>
            <person name="Mikhailova N."/>
            <person name="Haggblom M."/>
            <person name="Rauschenbach I."/>
            <person name="Bini E."/>
            <person name="Woyke T."/>
        </authorList>
    </citation>
    <scope>NUCLEOTIDE SEQUENCE [LARGE SCALE GENOMIC DNA]</scope>
    <source>
        <strain evidence="7">ATCC BAA-1389 / DSM 22839 / S5</strain>
    </source>
</reference>
<comment type="similarity">
    <text evidence="1 3">Belongs to the bacterial flagellin family.</text>
</comment>
<dbReference type="InterPro" id="IPR001492">
    <property type="entry name" value="Flagellin"/>
</dbReference>
<dbReference type="Gene3D" id="3.30.70.2120">
    <property type="match status" value="1"/>
</dbReference>
<dbReference type="KEGG" id="din:Selin_1553"/>
<dbReference type="PANTHER" id="PTHR42792:SF2">
    <property type="entry name" value="FLAGELLIN"/>
    <property type="match status" value="1"/>
</dbReference>
<dbReference type="STRING" id="653733.Selin_1553"/>
<dbReference type="HOGENOM" id="CLU_011142_3_0_0"/>
<dbReference type="InterPro" id="IPR042187">
    <property type="entry name" value="Flagellin_C_sub2"/>
</dbReference>
<dbReference type="OrthoDB" id="9796789at2"/>
<dbReference type="Proteomes" id="UP000002572">
    <property type="component" value="Chromosome"/>
</dbReference>
<feature type="domain" description="Flagellin N-terminal" evidence="4">
    <location>
        <begin position="8"/>
        <end position="142"/>
    </location>
</feature>
<dbReference type="Gene3D" id="1.20.1330.10">
    <property type="entry name" value="f41 fragment of flagellin, N-terminal domain"/>
    <property type="match status" value="2"/>
</dbReference>
<evidence type="ECO:0000256" key="1">
    <source>
        <dbReference type="ARBA" id="ARBA00005709"/>
    </source>
</evidence>